<dbReference type="EMBL" id="HQ634192">
    <property type="protein sequence ID" value="AGH56700.1"/>
    <property type="molecule type" value="Genomic_DNA"/>
</dbReference>
<reference evidence="1 4" key="1">
    <citation type="submission" date="2010-11" db="EMBL/GenBank/DDBJ databases">
        <title>The Genome Sequence of Cellulophaga phage phiST.</title>
        <authorList>
            <consortium name="The Broad Institute Genome Sequencing Platform"/>
            <person name="Henn M.R."/>
            <person name="Reimann L."/>
            <person name="Holmfelt K."/>
            <person name="Levin J."/>
            <person name="Malboeuf C."/>
            <person name="Casali M."/>
            <person name="Russ C."/>
            <person name="Lennon N."/>
            <person name="Chapman S.B."/>
            <person name="Erlich R."/>
            <person name="Young S.K."/>
            <person name="Yandava C."/>
            <person name="Zeng Q."/>
            <person name="Alvarado L."/>
            <person name="Anderson S."/>
            <person name="Berlin A."/>
            <person name="Chen Z."/>
            <person name="Freedman E."/>
            <person name="Gellesch M."/>
            <person name="Goldberg J."/>
            <person name="Green L."/>
            <person name="Griggs A."/>
            <person name="Gujja S."/>
            <person name="Heilman E.R."/>
            <person name="Heiman D."/>
            <person name="Hollinger A."/>
            <person name="Howarth C."/>
            <person name="Larson L."/>
            <person name="Mehta T."/>
            <person name="Pearson M."/>
            <person name="Roberts A."/>
            <person name="Ryan E."/>
            <person name="Saif S."/>
            <person name="Shea T."/>
            <person name="Shenoy N."/>
            <person name="Sisk P."/>
            <person name="Stolte C."/>
            <person name="Sykes S."/>
            <person name="White J."/>
            <person name="Haas B."/>
            <person name="Nusbaum C."/>
            <person name="Birren B."/>
        </authorList>
    </citation>
    <scope>NUCLEOTIDE SEQUENCE [LARGE SCALE GENOMIC DNA]</scope>
    <source>
        <strain evidence="4">phiST</strain>
        <strain evidence="1">PhiST</strain>
    </source>
</reference>
<keyword evidence="4" id="KW-1185">Reference proteome</keyword>
<evidence type="ECO:0000313" key="4">
    <source>
        <dbReference type="Proteomes" id="UP000203074"/>
    </source>
</evidence>
<dbReference type="Proteomes" id="UP000014729">
    <property type="component" value="Segment"/>
</dbReference>
<name>M4SN37_9CAUD</name>
<dbReference type="GeneID" id="15010004"/>
<accession>M4SN37</accession>
<evidence type="ECO:0000313" key="3">
    <source>
        <dbReference type="Proteomes" id="UP000014729"/>
    </source>
</evidence>
<gene>
    <name evidence="1" type="ORF">CGPG_00001</name>
    <name evidence="2" type="ORF">PhiST_gp109</name>
</gene>
<reference evidence="3" key="3">
    <citation type="submission" date="2013-03" db="EMBL/GenBank/DDBJ databases">
        <title>The Cellulophaga phages: a novel, diverse, and globally ubiquitous model system.</title>
        <authorList>
            <person name="Holmfeldt K."/>
            <person name="Solonenko N."/>
            <person name="Shah M."/>
            <person name="Corrier K."/>
            <person name="Riemann L."/>
            <person name="VerBerkmoes N.C."/>
            <person name="Sullivan M.B."/>
        </authorList>
    </citation>
    <scope>NUCLEOTIDE SEQUENCE [LARGE SCALE GENOMIC DNA]</scope>
</reference>
<dbReference type="KEGG" id="vg:15010004"/>
<sequence>MNNMTIDFKIDTQDLQALFIATRDGYKRGVTFHNWTQNCKADYEQYFERQVQLNEKPKTFSQWVNGQTIALT</sequence>
<evidence type="ECO:0000313" key="1">
    <source>
        <dbReference type="EMBL" id="AGH56700.1"/>
    </source>
</evidence>
<evidence type="ECO:0000313" key="2">
    <source>
        <dbReference type="EMBL" id="AGO47248.1"/>
    </source>
</evidence>
<organism evidence="1 4">
    <name type="scientific">Cellulophaga phage phiST</name>
    <dbReference type="NCBI Taxonomy" id="756282"/>
    <lineage>
        <taxon>Viruses</taxon>
        <taxon>Duplodnaviria</taxon>
        <taxon>Heunggongvirae</taxon>
        <taxon>Uroviricota</taxon>
        <taxon>Caudoviricetes</taxon>
        <taxon>Cbastvirus</taxon>
        <taxon>Cbastvirus ST</taxon>
    </lineage>
</organism>
<dbReference type="RefSeq" id="YP_007673383.1">
    <property type="nucleotide sequence ID" value="NC_020842.1"/>
</dbReference>
<dbReference type="EMBL" id="KC821604">
    <property type="protein sequence ID" value="AGO47248.1"/>
    <property type="molecule type" value="Genomic_DNA"/>
</dbReference>
<reference evidence="2 3" key="2">
    <citation type="journal article" date="2013" name="Proc. Natl. Acad. Sci. U.S.A.">
        <title>Twelve previously unknown phage genera are ubiquitous in global oceans.</title>
        <authorList>
            <person name="Holmfeldt K."/>
            <person name="Solonenko N."/>
            <person name="Shah M."/>
            <person name="Corrier K."/>
            <person name="Riemann L."/>
            <person name="Verberkmoes N.C."/>
            <person name="Sullivan M.B."/>
        </authorList>
    </citation>
    <scope>NUCLEOTIDE SEQUENCE [LARGE SCALE GENOMIC DNA]</scope>
    <source>
        <strain evidence="2">PhiST</strain>
    </source>
</reference>
<proteinExistence type="predicted"/>
<dbReference type="Proteomes" id="UP000203074">
    <property type="component" value="Segment"/>
</dbReference>
<protein>
    <submittedName>
        <fullName evidence="1">Uncharacterized protein</fullName>
    </submittedName>
</protein>